<dbReference type="EMBL" id="JABFUD020000001">
    <property type="protein sequence ID" value="KAI5084754.1"/>
    <property type="molecule type" value="Genomic_DNA"/>
</dbReference>
<evidence type="ECO:0000313" key="2">
    <source>
        <dbReference type="Proteomes" id="UP000886520"/>
    </source>
</evidence>
<accession>A0A9D4VET4</accession>
<proteinExistence type="predicted"/>
<dbReference type="Proteomes" id="UP000886520">
    <property type="component" value="Chromosome 1"/>
</dbReference>
<organism evidence="1 2">
    <name type="scientific">Adiantum capillus-veneris</name>
    <name type="common">Maidenhair fern</name>
    <dbReference type="NCBI Taxonomy" id="13818"/>
    <lineage>
        <taxon>Eukaryota</taxon>
        <taxon>Viridiplantae</taxon>
        <taxon>Streptophyta</taxon>
        <taxon>Embryophyta</taxon>
        <taxon>Tracheophyta</taxon>
        <taxon>Polypodiopsida</taxon>
        <taxon>Polypodiidae</taxon>
        <taxon>Polypodiales</taxon>
        <taxon>Pteridineae</taxon>
        <taxon>Pteridaceae</taxon>
        <taxon>Vittarioideae</taxon>
        <taxon>Adiantum</taxon>
    </lineage>
</organism>
<dbReference type="AlphaFoldDB" id="A0A9D4VET4"/>
<sequence length="133" mass="14266">MDSRSSHLRGHMYVQAATQKSNKYRLRVVGELAFKGASPGSGRDLTASSRAENGGFQVATQPIESGQHQRVCIQTQGSSSHECAPFVASKPGWIQDSSDCKQVCVWVDSAESGNGQLQKTATCVCGFCNGLQR</sequence>
<evidence type="ECO:0000313" key="1">
    <source>
        <dbReference type="EMBL" id="KAI5084754.1"/>
    </source>
</evidence>
<keyword evidence="2" id="KW-1185">Reference proteome</keyword>
<protein>
    <submittedName>
        <fullName evidence="1">Uncharacterized protein</fullName>
    </submittedName>
</protein>
<comment type="caution">
    <text evidence="1">The sequence shown here is derived from an EMBL/GenBank/DDBJ whole genome shotgun (WGS) entry which is preliminary data.</text>
</comment>
<reference evidence="1" key="1">
    <citation type="submission" date="2021-01" db="EMBL/GenBank/DDBJ databases">
        <title>Adiantum capillus-veneris genome.</title>
        <authorList>
            <person name="Fang Y."/>
            <person name="Liao Q."/>
        </authorList>
    </citation>
    <scope>NUCLEOTIDE SEQUENCE</scope>
    <source>
        <strain evidence="1">H3</strain>
        <tissue evidence="1">Leaf</tissue>
    </source>
</reference>
<gene>
    <name evidence="1" type="ORF">GOP47_0000923</name>
</gene>
<name>A0A9D4VET4_ADICA</name>